<evidence type="ECO:0000256" key="3">
    <source>
        <dbReference type="ARBA" id="ARBA00022989"/>
    </source>
</evidence>
<keyword evidence="2 5" id="KW-0812">Transmembrane</keyword>
<feature type="transmembrane region" description="Helical" evidence="5">
    <location>
        <begin position="336"/>
        <end position="356"/>
    </location>
</feature>
<dbReference type="GO" id="GO:0016020">
    <property type="term" value="C:membrane"/>
    <property type="evidence" value="ECO:0007669"/>
    <property type="project" value="UniProtKB-SubCell"/>
</dbReference>
<dbReference type="PANTHER" id="PTHR23507:SF1">
    <property type="entry name" value="FI18259P1-RELATED"/>
    <property type="match status" value="1"/>
</dbReference>
<feature type="transmembrane region" description="Helical" evidence="5">
    <location>
        <begin position="263"/>
        <end position="285"/>
    </location>
</feature>
<dbReference type="GO" id="GO:0022857">
    <property type="term" value="F:transmembrane transporter activity"/>
    <property type="evidence" value="ECO:0007669"/>
    <property type="project" value="InterPro"/>
</dbReference>
<dbReference type="InterPro" id="IPR036259">
    <property type="entry name" value="MFS_trans_sf"/>
</dbReference>
<comment type="subcellular location">
    <subcellularLocation>
        <location evidence="1">Membrane</location>
        <topology evidence="1">Multi-pass membrane protein</topology>
    </subcellularLocation>
</comment>
<feature type="transmembrane region" description="Helical" evidence="5">
    <location>
        <begin position="192"/>
        <end position="216"/>
    </location>
</feature>
<dbReference type="InterPro" id="IPR011701">
    <property type="entry name" value="MFS"/>
</dbReference>
<dbReference type="AlphaFoldDB" id="A0A5E4N667"/>
<evidence type="ECO:0000256" key="5">
    <source>
        <dbReference type="SAM" id="Phobius"/>
    </source>
</evidence>
<evidence type="ECO:0000256" key="1">
    <source>
        <dbReference type="ARBA" id="ARBA00004141"/>
    </source>
</evidence>
<dbReference type="OrthoDB" id="3026777at2759"/>
<evidence type="ECO:0000256" key="2">
    <source>
        <dbReference type="ARBA" id="ARBA00022692"/>
    </source>
</evidence>
<accession>A0A5E4N667</accession>
<dbReference type="PANTHER" id="PTHR23507">
    <property type="entry name" value="ZGC:174356"/>
    <property type="match status" value="1"/>
</dbReference>
<organism evidence="6 7">
    <name type="scientific">Cinara cedri</name>
    <dbReference type="NCBI Taxonomy" id="506608"/>
    <lineage>
        <taxon>Eukaryota</taxon>
        <taxon>Metazoa</taxon>
        <taxon>Ecdysozoa</taxon>
        <taxon>Arthropoda</taxon>
        <taxon>Hexapoda</taxon>
        <taxon>Insecta</taxon>
        <taxon>Pterygota</taxon>
        <taxon>Neoptera</taxon>
        <taxon>Paraneoptera</taxon>
        <taxon>Hemiptera</taxon>
        <taxon>Sternorrhyncha</taxon>
        <taxon>Aphidomorpha</taxon>
        <taxon>Aphidoidea</taxon>
        <taxon>Aphididae</taxon>
        <taxon>Lachninae</taxon>
        <taxon>Cinara</taxon>
    </lineage>
</organism>
<keyword evidence="3 5" id="KW-1133">Transmembrane helix</keyword>
<feature type="transmembrane region" description="Helical" evidence="5">
    <location>
        <begin position="167"/>
        <end position="186"/>
    </location>
</feature>
<sequence>MSYLRLFIKNVSVEPVMFLFFLTMVFSACLSTNLLLYKACDPSGAIAQRIGSKCDNETEAQHVVAPINGWKMLSQQMVPIVLAMIAGTWSDRHGRCRRPLIVLPIVGQIIADALSVYSSVQWSVSPAVTGIMQGAALSFSGGLPMLFNGVNSYVADTTSEEWRTVKYGVLGGVMAIGGILGMLIYGFVVINVGFVCAFMMSVCLGIVALVLTFMFIDDASDTGVHGRMPEDKVSLFQDVIRTVNPLDVFRNCYHVLIKPRQGYGTTILCLVVLLCAPLTCVPLEGEMSIMYLFLRYKFQWNEVQFSIFNAYQMSIVLLGTIFALAILSHKFRMDDALIGMIASIFDLLAAIAFFMVSQSWQLYMVPPLELFRGAALALTSSIASKCVGPNELGAMNSVKLLMESSMKGGFIPLYNVVYNQTFESIPSAFFIISIILTAPLVVIFCTIYYLNRAQKSDNFVNDDERRHPHNEISPINDYNNAVTSYDI</sequence>
<feature type="transmembrane region" description="Helical" evidence="5">
    <location>
        <begin position="100"/>
        <end position="120"/>
    </location>
</feature>
<proteinExistence type="predicted"/>
<dbReference type="SUPFAM" id="SSF103473">
    <property type="entry name" value="MFS general substrate transporter"/>
    <property type="match status" value="1"/>
</dbReference>
<feature type="transmembrane region" description="Helical" evidence="5">
    <location>
        <begin position="16"/>
        <end position="36"/>
    </location>
</feature>
<protein>
    <submittedName>
        <fullName evidence="6">Major facilitator superfamily,Major facilitator superfamily domain</fullName>
    </submittedName>
</protein>
<dbReference type="Proteomes" id="UP000325440">
    <property type="component" value="Unassembled WGS sequence"/>
</dbReference>
<feature type="transmembrane region" description="Helical" evidence="5">
    <location>
        <begin position="126"/>
        <end position="147"/>
    </location>
</feature>
<evidence type="ECO:0000313" key="7">
    <source>
        <dbReference type="Proteomes" id="UP000325440"/>
    </source>
</evidence>
<dbReference type="Gene3D" id="1.20.1250.20">
    <property type="entry name" value="MFS general substrate transporter like domains"/>
    <property type="match status" value="1"/>
</dbReference>
<dbReference type="PROSITE" id="PS51257">
    <property type="entry name" value="PROKAR_LIPOPROTEIN"/>
    <property type="match status" value="1"/>
</dbReference>
<dbReference type="Pfam" id="PF07690">
    <property type="entry name" value="MFS_1"/>
    <property type="match status" value="1"/>
</dbReference>
<keyword evidence="7" id="KW-1185">Reference proteome</keyword>
<keyword evidence="4 5" id="KW-0472">Membrane</keyword>
<evidence type="ECO:0000256" key="4">
    <source>
        <dbReference type="ARBA" id="ARBA00023136"/>
    </source>
</evidence>
<reference evidence="6 7" key="1">
    <citation type="submission" date="2019-08" db="EMBL/GenBank/DDBJ databases">
        <authorList>
            <person name="Alioto T."/>
            <person name="Alioto T."/>
            <person name="Gomez Garrido J."/>
        </authorList>
    </citation>
    <scope>NUCLEOTIDE SEQUENCE [LARGE SCALE GENOMIC DNA]</scope>
</reference>
<feature type="transmembrane region" description="Helical" evidence="5">
    <location>
        <begin position="305"/>
        <end position="327"/>
    </location>
</feature>
<name>A0A5E4N667_9HEMI</name>
<dbReference type="EMBL" id="CABPRJ010001901">
    <property type="protein sequence ID" value="VVC40198.1"/>
    <property type="molecule type" value="Genomic_DNA"/>
</dbReference>
<evidence type="ECO:0000313" key="6">
    <source>
        <dbReference type="EMBL" id="VVC40198.1"/>
    </source>
</evidence>
<feature type="transmembrane region" description="Helical" evidence="5">
    <location>
        <begin position="428"/>
        <end position="450"/>
    </location>
</feature>
<gene>
    <name evidence="6" type="ORF">CINCED_3A012452</name>
</gene>